<dbReference type="SUPFAM" id="SSF53613">
    <property type="entry name" value="Ribokinase-like"/>
    <property type="match status" value="1"/>
</dbReference>
<keyword evidence="2 4" id="KW-0418">Kinase</keyword>
<dbReference type="CDD" id="cd01172">
    <property type="entry name" value="RfaE_like"/>
    <property type="match status" value="1"/>
</dbReference>
<dbReference type="EMBL" id="NVUK01000010">
    <property type="protein sequence ID" value="PCI77971.1"/>
    <property type="molecule type" value="Genomic_DNA"/>
</dbReference>
<dbReference type="PANTHER" id="PTHR46969:SF1">
    <property type="entry name" value="BIFUNCTIONAL PROTEIN HLDE"/>
    <property type="match status" value="1"/>
</dbReference>
<evidence type="ECO:0000313" key="4">
    <source>
        <dbReference type="EMBL" id="PCI77971.1"/>
    </source>
</evidence>
<evidence type="ECO:0000256" key="1">
    <source>
        <dbReference type="ARBA" id="ARBA00022679"/>
    </source>
</evidence>
<gene>
    <name evidence="4" type="ORF">COB21_02085</name>
</gene>
<dbReference type="GO" id="GO:0033785">
    <property type="term" value="F:heptose 7-phosphate kinase activity"/>
    <property type="evidence" value="ECO:0007669"/>
    <property type="project" value="TreeGrafter"/>
</dbReference>
<reference evidence="5" key="1">
    <citation type="submission" date="2017-08" db="EMBL/GenBank/DDBJ databases">
        <title>A dynamic microbial community with high functional redundancy inhabits the cold, oxic subseafloor aquifer.</title>
        <authorList>
            <person name="Tully B.J."/>
            <person name="Wheat C.G."/>
            <person name="Glazer B.T."/>
            <person name="Huber J.A."/>
        </authorList>
    </citation>
    <scope>NUCLEOTIDE SEQUENCE [LARGE SCALE GENOMIC DNA]</scope>
</reference>
<protein>
    <submittedName>
        <fullName evidence="4">D-glycero-beta-D-manno-heptose-7-phosphate kinase</fullName>
    </submittedName>
</protein>
<dbReference type="Gene3D" id="3.40.1190.20">
    <property type="match status" value="1"/>
</dbReference>
<dbReference type="GO" id="GO:0033786">
    <property type="term" value="F:heptose-1-phosphate adenylyltransferase activity"/>
    <property type="evidence" value="ECO:0007669"/>
    <property type="project" value="TreeGrafter"/>
</dbReference>
<proteinExistence type="predicted"/>
<sequence length="329" mass="35705">MHYSQVLEKIKNPKVLLLGDFVFDQYQFGVVERISPEAPVPVLKTVEEKFSPGGAGNVVLNLKAMGAEVVAMGRVGVDYEGESLLQILEAKGVDVSGVIKQPQYPTPTKTRYIAQSQQLLRVDREDNMALPAQLQDLIFDQLDEQLDLCDIVALSDYDKGFFSPGMLLKIIKRATSFGKKVIVDPKGKDFSKYQGAFLIKPNEKEALLASGGDQKNSLGEIGRNLYSITKSPNILITRSSKGMSLISGGSQINHFPIHSSEVVDVTGAGDTVLSMLVVALASGLALPMAIGLANLAAGESIKHIGCYAPSIADLKKTREEEEQRVETLR</sequence>
<dbReference type="InterPro" id="IPR011611">
    <property type="entry name" value="PfkB_dom"/>
</dbReference>
<dbReference type="Proteomes" id="UP000218775">
    <property type="component" value="Unassembled WGS sequence"/>
</dbReference>
<name>A0A2A4X6P1_UNCAE</name>
<evidence type="ECO:0000313" key="5">
    <source>
        <dbReference type="Proteomes" id="UP000218775"/>
    </source>
</evidence>
<dbReference type="AlphaFoldDB" id="A0A2A4X6P1"/>
<evidence type="ECO:0000259" key="3">
    <source>
        <dbReference type="Pfam" id="PF00294"/>
    </source>
</evidence>
<dbReference type="Pfam" id="PF00294">
    <property type="entry name" value="PfkB"/>
    <property type="match status" value="1"/>
</dbReference>
<dbReference type="InterPro" id="IPR011913">
    <property type="entry name" value="RfaE_dom_I"/>
</dbReference>
<evidence type="ECO:0000256" key="2">
    <source>
        <dbReference type="ARBA" id="ARBA00022777"/>
    </source>
</evidence>
<dbReference type="InterPro" id="IPR029056">
    <property type="entry name" value="Ribokinase-like"/>
</dbReference>
<accession>A0A2A4X6P1</accession>
<dbReference type="GO" id="GO:0005829">
    <property type="term" value="C:cytosol"/>
    <property type="evidence" value="ECO:0007669"/>
    <property type="project" value="TreeGrafter"/>
</dbReference>
<dbReference type="GO" id="GO:0016773">
    <property type="term" value="F:phosphotransferase activity, alcohol group as acceptor"/>
    <property type="evidence" value="ECO:0007669"/>
    <property type="project" value="InterPro"/>
</dbReference>
<feature type="domain" description="Carbohydrate kinase PfkB" evidence="3">
    <location>
        <begin position="29"/>
        <end position="309"/>
    </location>
</feature>
<dbReference type="PANTHER" id="PTHR46969">
    <property type="entry name" value="BIFUNCTIONAL PROTEIN HLDE"/>
    <property type="match status" value="1"/>
</dbReference>
<keyword evidence="1" id="KW-0808">Transferase</keyword>
<organism evidence="4 5">
    <name type="scientific">Aerophobetes bacterium</name>
    <dbReference type="NCBI Taxonomy" id="2030807"/>
    <lineage>
        <taxon>Bacteria</taxon>
        <taxon>Candidatus Aerophobota</taxon>
    </lineage>
</organism>
<comment type="caution">
    <text evidence="4">The sequence shown here is derived from an EMBL/GenBank/DDBJ whole genome shotgun (WGS) entry which is preliminary data.</text>
</comment>